<dbReference type="AlphaFoldDB" id="A0A0A8Y2B4"/>
<reference evidence="2" key="1">
    <citation type="submission" date="2014-09" db="EMBL/GenBank/DDBJ databases">
        <authorList>
            <person name="Magalhaes I.L.F."/>
            <person name="Oliveira U."/>
            <person name="Santos F.R."/>
            <person name="Vidigal T.H.D.A."/>
            <person name="Brescovit A.D."/>
            <person name="Santos A.J."/>
        </authorList>
    </citation>
    <scope>NUCLEOTIDE SEQUENCE</scope>
    <source>
        <tissue evidence="2">Shoot tissue taken approximately 20 cm above the soil surface</tissue>
    </source>
</reference>
<feature type="domain" description="DUF1618" evidence="1">
    <location>
        <begin position="25"/>
        <end position="115"/>
    </location>
</feature>
<dbReference type="EMBL" id="GBRH01278572">
    <property type="protein sequence ID" value="JAD19323.1"/>
    <property type="molecule type" value="Transcribed_RNA"/>
</dbReference>
<reference evidence="2" key="2">
    <citation type="journal article" date="2015" name="Data Brief">
        <title>Shoot transcriptome of the giant reed, Arundo donax.</title>
        <authorList>
            <person name="Barrero R.A."/>
            <person name="Guerrero F.D."/>
            <person name="Moolhuijzen P."/>
            <person name="Goolsby J.A."/>
            <person name="Tidwell J."/>
            <person name="Bellgard S.E."/>
            <person name="Bellgard M.I."/>
        </authorList>
    </citation>
    <scope>NUCLEOTIDE SEQUENCE</scope>
    <source>
        <tissue evidence="2">Shoot tissue taken approximately 20 cm above the soil surface</tissue>
    </source>
</reference>
<sequence>MPGRTALHWRWATDDVVGHDGKLWWVSLRRGILSCNPFEDRPVLRLDELPETVAEEKQFKSTRHIEADRCVKVSRGRLRYVEIVRAATDPVGATLVVMWTVITGDPEGFTWWKARYGLILDRYGRATATRRTGCRGRSPCSLS</sequence>
<evidence type="ECO:0000259" key="1">
    <source>
        <dbReference type="Pfam" id="PF07762"/>
    </source>
</evidence>
<dbReference type="PANTHER" id="PTHR33086:SF51">
    <property type="entry name" value="OS06G0307900 PROTEIN"/>
    <property type="match status" value="1"/>
</dbReference>
<organism evidence="2">
    <name type="scientific">Arundo donax</name>
    <name type="common">Giant reed</name>
    <name type="synonym">Donax arundinaceus</name>
    <dbReference type="NCBI Taxonomy" id="35708"/>
    <lineage>
        <taxon>Eukaryota</taxon>
        <taxon>Viridiplantae</taxon>
        <taxon>Streptophyta</taxon>
        <taxon>Embryophyta</taxon>
        <taxon>Tracheophyta</taxon>
        <taxon>Spermatophyta</taxon>
        <taxon>Magnoliopsida</taxon>
        <taxon>Liliopsida</taxon>
        <taxon>Poales</taxon>
        <taxon>Poaceae</taxon>
        <taxon>PACMAD clade</taxon>
        <taxon>Arundinoideae</taxon>
        <taxon>Arundineae</taxon>
        <taxon>Arundo</taxon>
    </lineage>
</organism>
<dbReference type="InterPro" id="IPR011676">
    <property type="entry name" value="DUF1618"/>
</dbReference>
<protein>
    <recommendedName>
        <fullName evidence="1">DUF1618 domain-containing protein</fullName>
    </recommendedName>
</protein>
<accession>A0A0A8Y2B4</accession>
<dbReference type="PANTHER" id="PTHR33086">
    <property type="entry name" value="OS05G0468200 PROTEIN-RELATED"/>
    <property type="match status" value="1"/>
</dbReference>
<dbReference type="Pfam" id="PF07762">
    <property type="entry name" value="DUF1618"/>
    <property type="match status" value="1"/>
</dbReference>
<name>A0A0A8Y2B4_ARUDO</name>
<proteinExistence type="predicted"/>
<evidence type="ECO:0000313" key="2">
    <source>
        <dbReference type="EMBL" id="JAD19323.1"/>
    </source>
</evidence>